<evidence type="ECO:0000313" key="4">
    <source>
        <dbReference type="RefSeq" id="XP_021278991.1"/>
    </source>
</evidence>
<protein>
    <submittedName>
        <fullName evidence="4">Uncharacterized protein LOC110412704</fullName>
    </submittedName>
</protein>
<dbReference type="PANTHER" id="PTHR35499:SF1">
    <property type="entry name" value="DUF3741 DOMAIN-CONTAINING PROTEIN"/>
    <property type="match status" value="1"/>
</dbReference>
<keyword evidence="3" id="KW-1185">Reference proteome</keyword>
<evidence type="ECO:0000259" key="2">
    <source>
        <dbReference type="Pfam" id="PF14383"/>
    </source>
</evidence>
<proteinExistence type="predicted"/>
<feature type="domain" description="DUF3741" evidence="2">
    <location>
        <begin position="81"/>
        <end position="96"/>
    </location>
</feature>
<dbReference type="AlphaFoldDB" id="A0A6J0ZWP5"/>
<accession>A0A6J0ZWP5</accession>
<feature type="region of interest" description="Disordered" evidence="1">
    <location>
        <begin position="316"/>
        <end position="340"/>
    </location>
</feature>
<dbReference type="InterPro" id="IPR032795">
    <property type="entry name" value="DUF3741-assoc"/>
</dbReference>
<gene>
    <name evidence="4" type="primary">LOC110412704</name>
</gene>
<dbReference type="Proteomes" id="UP000504621">
    <property type="component" value="Unplaced"/>
</dbReference>
<sequence length="441" mass="49407">MKLLSSSPSISSSSSTVSFDPKLCTSKSASAGCLAGILRRILCSRSLPTHPSDHITEANSVASYKNQQFNAADKVDASKVTPGIVARLMGLDSLPEISLLKTRVNPNSITRSRSMNSADYKQDTDSIHAKHRRVNSTLSFRDMPPYFELGNEEYFVLSFEKESEREELRSKRRKCRGGSGELKQRKEEKHKEKENRVEKVKEEQNKGNQQEASKRVLNVLNEEKLNRRIVDKLNQEVANCNEVNGVHLEKPIVSIRGPECSKLVDKKGVPDGAKLRKKKKKTLHRVAENVETECSSEDSSPVSVLDFDQFIIDHDVPTSEEDSKADGSNSRRILSPDLENYGCKSPSNDGNMMENELRVKNVEGKSLGSRRKDCHSEINLECWDAICRMTEAEVAKSSWSCSKNEDLEDITADFGSKILDQLLDELVILTFGISPMKNLNL</sequence>
<dbReference type="PANTHER" id="PTHR35499">
    <property type="entry name" value="OS05G0128300 PROTEIN"/>
    <property type="match status" value="1"/>
</dbReference>
<feature type="compositionally biased region" description="Basic and acidic residues" evidence="1">
    <location>
        <begin position="316"/>
        <end position="325"/>
    </location>
</feature>
<reference evidence="4" key="1">
    <citation type="submission" date="2025-08" db="UniProtKB">
        <authorList>
            <consortium name="RefSeq"/>
        </authorList>
    </citation>
    <scope>IDENTIFICATION</scope>
    <source>
        <tissue evidence="4">Leaf</tissue>
    </source>
</reference>
<evidence type="ECO:0000313" key="3">
    <source>
        <dbReference type="Proteomes" id="UP000504621"/>
    </source>
</evidence>
<dbReference type="OrthoDB" id="1924799at2759"/>
<organism evidence="3 4">
    <name type="scientific">Herrania umbratica</name>
    <dbReference type="NCBI Taxonomy" id="108875"/>
    <lineage>
        <taxon>Eukaryota</taxon>
        <taxon>Viridiplantae</taxon>
        <taxon>Streptophyta</taxon>
        <taxon>Embryophyta</taxon>
        <taxon>Tracheophyta</taxon>
        <taxon>Spermatophyta</taxon>
        <taxon>Magnoliopsida</taxon>
        <taxon>eudicotyledons</taxon>
        <taxon>Gunneridae</taxon>
        <taxon>Pentapetalae</taxon>
        <taxon>rosids</taxon>
        <taxon>malvids</taxon>
        <taxon>Malvales</taxon>
        <taxon>Malvaceae</taxon>
        <taxon>Byttnerioideae</taxon>
        <taxon>Herrania</taxon>
    </lineage>
</organism>
<dbReference type="GeneID" id="110412704"/>
<feature type="compositionally biased region" description="Basic and acidic residues" evidence="1">
    <location>
        <begin position="182"/>
        <end position="205"/>
    </location>
</feature>
<feature type="region of interest" description="Disordered" evidence="1">
    <location>
        <begin position="167"/>
        <end position="213"/>
    </location>
</feature>
<evidence type="ECO:0000256" key="1">
    <source>
        <dbReference type="SAM" id="MobiDB-lite"/>
    </source>
</evidence>
<dbReference type="Pfam" id="PF14383">
    <property type="entry name" value="VARLMGL"/>
    <property type="match status" value="1"/>
</dbReference>
<dbReference type="RefSeq" id="XP_021278991.1">
    <property type="nucleotide sequence ID" value="XM_021423316.1"/>
</dbReference>
<name>A0A6J0ZWP5_9ROSI</name>